<proteinExistence type="predicted"/>
<dbReference type="AlphaFoldDB" id="A0A7G8TFC5"/>
<evidence type="ECO:0000313" key="2">
    <source>
        <dbReference type="EMBL" id="QNK42316.1"/>
    </source>
</evidence>
<evidence type="ECO:0000313" key="3">
    <source>
        <dbReference type="Proteomes" id="UP000515909"/>
    </source>
</evidence>
<name>A0A7G8TFC5_9FIRM</name>
<keyword evidence="1" id="KW-0732">Signal</keyword>
<dbReference type="Proteomes" id="UP000515909">
    <property type="component" value="Chromosome"/>
</dbReference>
<evidence type="ECO:0000256" key="1">
    <source>
        <dbReference type="SAM" id="SignalP"/>
    </source>
</evidence>
<sequence>MKKIIALFTAVIAFTAMTTPAFALDKNSVKDAQPQGIASDVQNKVSTSGQKYVLVQEGNPKLRASGDYCAASDVTDSFDYGNETVTADGYTDVRNSSGTQIRHYTTTRWENGGVVLASSKRVWGTGEIHAYATVSLETWNDNPLIYPAVYWGT</sequence>
<reference evidence="2 3" key="1">
    <citation type="submission" date="2020-08" db="EMBL/GenBank/DDBJ databases">
        <title>The isolate Caproiciproducens sp. 7D4C2 produces n-caproate at mildly acidic conditions from hexoses: genome and rBOX comparison with related strains and chain-elongating bacteria.</title>
        <authorList>
            <person name="Esquivel-Elizondo S."/>
            <person name="Bagci C."/>
            <person name="Temovska M."/>
            <person name="Jeon B.S."/>
            <person name="Bessarab I."/>
            <person name="Williams R.B.H."/>
            <person name="Huson D.H."/>
            <person name="Angenent L.T."/>
        </authorList>
    </citation>
    <scope>NUCLEOTIDE SEQUENCE [LARGE SCALE GENOMIC DNA]</scope>
    <source>
        <strain evidence="2 3">7D4C2</strain>
    </source>
</reference>
<dbReference type="EMBL" id="CP060286">
    <property type="protein sequence ID" value="QNK42316.1"/>
    <property type="molecule type" value="Genomic_DNA"/>
</dbReference>
<protein>
    <submittedName>
        <fullName evidence="2">Uncharacterized protein</fullName>
    </submittedName>
</protein>
<gene>
    <name evidence="2" type="ORF">HCR03_08965</name>
</gene>
<organism evidence="2 3">
    <name type="scientific">Caproicibacter fermentans</name>
    <dbReference type="NCBI Taxonomy" id="2576756"/>
    <lineage>
        <taxon>Bacteria</taxon>
        <taxon>Bacillati</taxon>
        <taxon>Bacillota</taxon>
        <taxon>Clostridia</taxon>
        <taxon>Eubacteriales</taxon>
        <taxon>Acutalibacteraceae</taxon>
        <taxon>Caproicibacter</taxon>
    </lineage>
</organism>
<dbReference type="KEGG" id="cfem:HCR03_08965"/>
<feature type="chain" id="PRO_5028853923" evidence="1">
    <location>
        <begin position="24"/>
        <end position="153"/>
    </location>
</feature>
<accession>A0A7G8TFC5</accession>
<dbReference type="RefSeq" id="WP_187037777.1">
    <property type="nucleotide sequence ID" value="NZ_CP060286.1"/>
</dbReference>
<feature type="signal peptide" evidence="1">
    <location>
        <begin position="1"/>
        <end position="23"/>
    </location>
</feature>